<comment type="caution">
    <text evidence="7">The sequence shown here is derived from an EMBL/GenBank/DDBJ whole genome shotgun (WGS) entry which is preliminary data.</text>
</comment>
<dbReference type="InterPro" id="IPR002481">
    <property type="entry name" value="FUR"/>
</dbReference>
<dbReference type="PANTHER" id="PTHR33202:SF8">
    <property type="entry name" value="PEROXIDE-RESPONSIVE REPRESSOR PERR"/>
    <property type="match status" value="1"/>
</dbReference>
<reference evidence="7 8" key="1">
    <citation type="submission" date="2020-08" db="EMBL/GenBank/DDBJ databases">
        <title>Genome public.</title>
        <authorList>
            <person name="Liu C."/>
            <person name="Sun Q."/>
        </authorList>
    </citation>
    <scope>NUCLEOTIDE SEQUENCE [LARGE SCALE GENOMIC DNA]</scope>
    <source>
        <strain evidence="7 8">NSJ-71</strain>
    </source>
</reference>
<evidence type="ECO:0000313" key="7">
    <source>
        <dbReference type="EMBL" id="MBC5727206.1"/>
    </source>
</evidence>
<accession>A0ABR7HI58</accession>
<evidence type="ECO:0000256" key="6">
    <source>
        <dbReference type="ARBA" id="ARBA00023163"/>
    </source>
</evidence>
<dbReference type="CDD" id="cd07153">
    <property type="entry name" value="Fur_like"/>
    <property type="match status" value="1"/>
</dbReference>
<comment type="similarity">
    <text evidence="1">Belongs to the Fur family.</text>
</comment>
<organism evidence="7 8">
    <name type="scientific">Ruminococcus intestinalis</name>
    <dbReference type="NCBI Taxonomy" id="2763066"/>
    <lineage>
        <taxon>Bacteria</taxon>
        <taxon>Bacillati</taxon>
        <taxon>Bacillota</taxon>
        <taxon>Clostridia</taxon>
        <taxon>Eubacteriales</taxon>
        <taxon>Oscillospiraceae</taxon>
        <taxon>Ruminococcus</taxon>
    </lineage>
</organism>
<sequence>MKRNFSSKRNAIYNTILSTTTHPSARWIYEQLKPDYPDLSLGTVYRNISLFKNEGKVSVVCNVNGEERIDGNTSPHTHFVCNCCGRVIDVADDGSKSSESLALLNKGFTIDSKLVIYYGKCSDCCNN</sequence>
<dbReference type="InterPro" id="IPR036390">
    <property type="entry name" value="WH_DNA-bd_sf"/>
</dbReference>
<dbReference type="Gene3D" id="3.30.1490.190">
    <property type="match status" value="1"/>
</dbReference>
<dbReference type="PANTHER" id="PTHR33202">
    <property type="entry name" value="ZINC UPTAKE REGULATION PROTEIN"/>
    <property type="match status" value="1"/>
</dbReference>
<keyword evidence="8" id="KW-1185">Reference proteome</keyword>
<dbReference type="Proteomes" id="UP000636755">
    <property type="component" value="Unassembled WGS sequence"/>
</dbReference>
<keyword evidence="3" id="KW-0862">Zinc</keyword>
<dbReference type="SUPFAM" id="SSF46785">
    <property type="entry name" value="Winged helix' DNA-binding domain"/>
    <property type="match status" value="1"/>
</dbReference>
<evidence type="ECO:0000256" key="1">
    <source>
        <dbReference type="ARBA" id="ARBA00007957"/>
    </source>
</evidence>
<evidence type="ECO:0000256" key="3">
    <source>
        <dbReference type="ARBA" id="ARBA00022833"/>
    </source>
</evidence>
<gene>
    <name evidence="7" type="ORF">H8R91_01420</name>
</gene>
<evidence type="ECO:0000313" key="8">
    <source>
        <dbReference type="Proteomes" id="UP000636755"/>
    </source>
</evidence>
<dbReference type="InterPro" id="IPR036388">
    <property type="entry name" value="WH-like_DNA-bd_sf"/>
</dbReference>
<dbReference type="EMBL" id="JACOPS010000001">
    <property type="protein sequence ID" value="MBC5727206.1"/>
    <property type="molecule type" value="Genomic_DNA"/>
</dbReference>
<protein>
    <submittedName>
        <fullName evidence="7">Transcriptional repressor</fullName>
    </submittedName>
</protein>
<keyword evidence="5" id="KW-0238">DNA-binding</keyword>
<dbReference type="RefSeq" id="WP_186934586.1">
    <property type="nucleotide sequence ID" value="NZ_JACOPS010000001.1"/>
</dbReference>
<proteinExistence type="inferred from homology"/>
<keyword evidence="4" id="KW-0805">Transcription regulation</keyword>
<dbReference type="Gene3D" id="1.10.10.10">
    <property type="entry name" value="Winged helix-like DNA-binding domain superfamily/Winged helix DNA-binding domain"/>
    <property type="match status" value="1"/>
</dbReference>
<name>A0ABR7HI58_9FIRM</name>
<dbReference type="Pfam" id="PF01475">
    <property type="entry name" value="FUR"/>
    <property type="match status" value="1"/>
</dbReference>
<keyword evidence="6" id="KW-0804">Transcription</keyword>
<evidence type="ECO:0000256" key="5">
    <source>
        <dbReference type="ARBA" id="ARBA00023125"/>
    </source>
</evidence>
<evidence type="ECO:0000256" key="2">
    <source>
        <dbReference type="ARBA" id="ARBA00022491"/>
    </source>
</evidence>
<dbReference type="InterPro" id="IPR043135">
    <property type="entry name" value="Fur_C"/>
</dbReference>
<keyword evidence="2" id="KW-0678">Repressor</keyword>
<evidence type="ECO:0000256" key="4">
    <source>
        <dbReference type="ARBA" id="ARBA00023015"/>
    </source>
</evidence>